<dbReference type="RefSeq" id="WP_011494383.1">
    <property type="nucleotide sequence ID" value="NC_007953.1"/>
</dbReference>
<proteinExistence type="inferred from homology"/>
<comment type="similarity">
    <text evidence="1">Belongs to the ice-binding protein family.</text>
</comment>
<dbReference type="EMBL" id="CP000272">
    <property type="protein sequence ID" value="ABE37157.1"/>
    <property type="molecule type" value="Genomic_DNA"/>
</dbReference>
<dbReference type="PROSITE" id="PS51257">
    <property type="entry name" value="PROKAR_LIPOPROTEIN"/>
    <property type="match status" value="1"/>
</dbReference>
<dbReference type="InterPro" id="IPR014755">
    <property type="entry name" value="Cu-Rt/internalin_Ig-like"/>
</dbReference>
<dbReference type="KEGG" id="bxe:Bxe_C1298"/>
<accession>Q13FI2</accession>
<feature type="domain" description="SbsA Ig-like" evidence="4">
    <location>
        <begin position="44"/>
        <end position="150"/>
    </location>
</feature>
<dbReference type="Proteomes" id="UP000001817">
    <property type="component" value="Chromosome 3"/>
</dbReference>
<protein>
    <recommendedName>
        <fullName evidence="4">SbsA Ig-like domain-containing protein</fullName>
    </recommendedName>
</protein>
<reference evidence="5 6" key="1">
    <citation type="journal article" date="2006" name="Proc. Natl. Acad. Sci. U.S.A.">
        <title>Burkholderia xenovorans LB400 harbors a multi-replicon, 9.73-Mbp genome shaped for versatility.</title>
        <authorList>
            <person name="Chain P.S."/>
            <person name="Denef V.J."/>
            <person name="Konstantinidis K.T."/>
            <person name="Vergez L.M."/>
            <person name="Agullo L."/>
            <person name="Reyes V.L."/>
            <person name="Hauser L."/>
            <person name="Cordova M."/>
            <person name="Gomez L."/>
            <person name="Gonzalez M."/>
            <person name="Land M."/>
            <person name="Lao V."/>
            <person name="Larimer F."/>
            <person name="LiPuma J.J."/>
            <person name="Mahenthiralingam E."/>
            <person name="Malfatti S.A."/>
            <person name="Marx C.J."/>
            <person name="Parnell J.J."/>
            <person name="Ramette A."/>
            <person name="Richardson P."/>
            <person name="Seeger M."/>
            <person name="Smith D."/>
            <person name="Spilker T."/>
            <person name="Sul W.J."/>
            <person name="Tsoi T.V."/>
            <person name="Ulrich L.E."/>
            <person name="Zhulin I.B."/>
            <person name="Tiedje J.M."/>
        </authorList>
    </citation>
    <scope>NUCLEOTIDE SEQUENCE [LARGE SCALE GENOMIC DNA]</scope>
    <source>
        <strain evidence="5 6">LB400</strain>
    </source>
</reference>
<evidence type="ECO:0000259" key="4">
    <source>
        <dbReference type="Pfam" id="PF13205"/>
    </source>
</evidence>
<sequence length="651" mass="63698">MTHLSRFAKQLIGFSSVLLIALAAGCGGSSHGDQSSPAPGANQDSTRPVVSAALPAPGATGVRTATKIAVTFSKDMSPATISASSFTVSGPGAAAIAGTVSYNVSSRAAIFIPTNASLPVNSALTATITTAAKDTSGNALLNNFVWTFTTGAVAEVTPPTVSLTVPAAGAANTPLNTRIAATFSEDMDPSTISTASFMLTDASGAQVAGTVSYAAGARSAIFTPTTPALLNAGTAYNATITTAAKDLSGNALSSNFTWTFNTGSSADTTPPSIVSTNPANAADGVCTNKSVNVTFSEAMDPSTITAATFTVAASSASATLLPGTVAYDVPSRVATFTPLSPLAANTNYTATITPGVKDLAGNALASASVTTITTNSSLCAAAPALGAAQPFGSFGGNASVTNAGLNTIINGDLGVNAVSTSITGLHDSGNNVYTVTPNNNGLVTGLVFTLTAPPGSVAGLAVTQASVDATTAFNSLSPASLPGGINVASLAQCPSCGGAGGGADELAGRTLPPGIYLSTTGTFDIGGVGRPAASLTLDAGGDANAVWVFQTAAKTGTLNVGVTGPATPAVPIQVLLVNGAQSKNVFWYVPAGAVIGTGATMTGTMLSNASITLSTVGGTPPTAVITTLNGRAIALTAAVTMVNTVINVPAQ</sequence>
<evidence type="ECO:0000313" key="5">
    <source>
        <dbReference type="EMBL" id="ABE37157.1"/>
    </source>
</evidence>
<dbReference type="OrthoDB" id="2082707at2"/>
<evidence type="ECO:0000256" key="2">
    <source>
        <dbReference type="ARBA" id="ARBA00022729"/>
    </source>
</evidence>
<dbReference type="eggNOG" id="COG2374">
    <property type="taxonomic scope" value="Bacteria"/>
</dbReference>
<gene>
    <name evidence="5" type="ORF">Bxe_C1298</name>
</gene>
<feature type="domain" description="SbsA Ig-like" evidence="4">
    <location>
        <begin position="267"/>
        <end position="373"/>
    </location>
</feature>
<dbReference type="eggNOG" id="COG4932">
    <property type="taxonomic scope" value="Bacteria"/>
</dbReference>
<dbReference type="Pfam" id="PF13205">
    <property type="entry name" value="Big_5"/>
    <property type="match status" value="3"/>
</dbReference>
<feature type="domain" description="SbsA Ig-like" evidence="4">
    <location>
        <begin position="156"/>
        <end position="262"/>
    </location>
</feature>
<evidence type="ECO:0000256" key="1">
    <source>
        <dbReference type="ARBA" id="ARBA00005445"/>
    </source>
</evidence>
<keyword evidence="6" id="KW-1185">Reference proteome</keyword>
<dbReference type="Pfam" id="PF11999">
    <property type="entry name" value="Ice_binding"/>
    <property type="match status" value="1"/>
</dbReference>
<evidence type="ECO:0000313" key="6">
    <source>
        <dbReference type="Proteomes" id="UP000001817"/>
    </source>
</evidence>
<organism evidence="5 6">
    <name type="scientific">Paraburkholderia xenovorans (strain LB400)</name>
    <dbReference type="NCBI Taxonomy" id="266265"/>
    <lineage>
        <taxon>Bacteria</taxon>
        <taxon>Pseudomonadati</taxon>
        <taxon>Pseudomonadota</taxon>
        <taxon>Betaproteobacteria</taxon>
        <taxon>Burkholderiales</taxon>
        <taxon>Burkholderiaceae</taxon>
        <taxon>Paraburkholderia</taxon>
    </lineage>
</organism>
<dbReference type="InterPro" id="IPR032812">
    <property type="entry name" value="SbsA_Ig"/>
</dbReference>
<name>Q13FI2_PARXL</name>
<dbReference type="AlphaFoldDB" id="Q13FI2"/>
<dbReference type="PATRIC" id="fig|266265.5.peg.9053"/>
<dbReference type="Gene3D" id="2.60.40.1220">
    <property type="match status" value="3"/>
</dbReference>
<evidence type="ECO:0000256" key="3">
    <source>
        <dbReference type="SAM" id="SignalP"/>
    </source>
</evidence>
<feature type="chain" id="PRO_5004182420" description="SbsA Ig-like domain-containing protein" evidence="3">
    <location>
        <begin position="24"/>
        <end position="651"/>
    </location>
</feature>
<keyword evidence="2 3" id="KW-0732">Signal</keyword>
<feature type="signal peptide" evidence="3">
    <location>
        <begin position="1"/>
        <end position="23"/>
    </location>
</feature>
<dbReference type="InterPro" id="IPR021884">
    <property type="entry name" value="Ice-bd_prot"/>
</dbReference>
<dbReference type="STRING" id="266265.Bxe_C1298"/>